<protein>
    <submittedName>
        <fullName evidence="2">Pyruvate dehydrogenase E1 component domain protein</fullName>
        <ecNumber evidence="2">1.2.4.1</ecNumber>
    </submittedName>
</protein>
<dbReference type="EMBL" id="JAOB01000026">
    <property type="protein sequence ID" value="EUA65660.1"/>
    <property type="molecule type" value="Genomic_DNA"/>
</dbReference>
<keyword evidence="2" id="KW-0670">Pyruvate</keyword>
<accession>X8DDT6</accession>
<proteinExistence type="predicted"/>
<evidence type="ECO:0000313" key="2">
    <source>
        <dbReference type="EMBL" id="EUA65660.1"/>
    </source>
</evidence>
<feature type="compositionally biased region" description="Basic residues" evidence="1">
    <location>
        <begin position="1"/>
        <end position="11"/>
    </location>
</feature>
<comment type="caution">
    <text evidence="2">The sequence shown here is derived from an EMBL/GenBank/DDBJ whole genome shotgun (WGS) entry which is preliminary data.</text>
</comment>
<organism evidence="2">
    <name type="scientific">Mycobacterium xenopi 4042</name>
    <dbReference type="NCBI Taxonomy" id="1299334"/>
    <lineage>
        <taxon>Bacteria</taxon>
        <taxon>Bacillati</taxon>
        <taxon>Actinomycetota</taxon>
        <taxon>Actinomycetes</taxon>
        <taxon>Mycobacteriales</taxon>
        <taxon>Mycobacteriaceae</taxon>
        <taxon>Mycobacterium</taxon>
    </lineage>
</organism>
<dbReference type="EC" id="1.2.4.1" evidence="2"/>
<gene>
    <name evidence="2" type="ORF">I553_8053</name>
</gene>
<evidence type="ECO:0000256" key="1">
    <source>
        <dbReference type="SAM" id="MobiDB-lite"/>
    </source>
</evidence>
<keyword evidence="2" id="KW-0560">Oxidoreductase</keyword>
<feature type="compositionally biased region" description="Basic and acidic residues" evidence="1">
    <location>
        <begin position="14"/>
        <end position="23"/>
    </location>
</feature>
<name>X8DDT6_MYCXE</name>
<dbReference type="GO" id="GO:0004739">
    <property type="term" value="F:pyruvate dehydrogenase (acetyl-transferring) activity"/>
    <property type="evidence" value="ECO:0007669"/>
    <property type="project" value="UniProtKB-EC"/>
</dbReference>
<dbReference type="AlphaFoldDB" id="X8DDT6"/>
<feature type="region of interest" description="Disordered" evidence="1">
    <location>
        <begin position="1"/>
        <end position="31"/>
    </location>
</feature>
<sequence>MGRAAARRPGRRVGQPDEHHPDGDYQTYKANDGAYVREHFFGRDPAQRSW</sequence>
<reference evidence="2" key="1">
    <citation type="submission" date="2014-01" db="EMBL/GenBank/DDBJ databases">
        <authorList>
            <person name="Brown-Elliot B."/>
            <person name="Wallace R."/>
            <person name="Lenaerts A."/>
            <person name="Ordway D."/>
            <person name="DeGroote M.A."/>
            <person name="Parker T."/>
            <person name="Sizemore C."/>
            <person name="Tallon L.J."/>
            <person name="Sadzewicz L.K."/>
            <person name="Sengamalay N."/>
            <person name="Fraser C.M."/>
            <person name="Hine E."/>
            <person name="Shefchek K.A."/>
            <person name="Das S.P."/>
            <person name="Tettelin H."/>
        </authorList>
    </citation>
    <scope>NUCLEOTIDE SEQUENCE [LARGE SCALE GENOMIC DNA]</scope>
    <source>
        <strain evidence="2">4042</strain>
    </source>
</reference>